<evidence type="ECO:0000313" key="3">
    <source>
        <dbReference type="Proteomes" id="UP000245207"/>
    </source>
</evidence>
<dbReference type="Proteomes" id="UP000245207">
    <property type="component" value="Unassembled WGS sequence"/>
</dbReference>
<name>A0A2U1KBJ5_ARTAN</name>
<organism evidence="2 3">
    <name type="scientific">Artemisia annua</name>
    <name type="common">Sweet wormwood</name>
    <dbReference type="NCBI Taxonomy" id="35608"/>
    <lineage>
        <taxon>Eukaryota</taxon>
        <taxon>Viridiplantae</taxon>
        <taxon>Streptophyta</taxon>
        <taxon>Embryophyta</taxon>
        <taxon>Tracheophyta</taxon>
        <taxon>Spermatophyta</taxon>
        <taxon>Magnoliopsida</taxon>
        <taxon>eudicotyledons</taxon>
        <taxon>Gunneridae</taxon>
        <taxon>Pentapetalae</taxon>
        <taxon>asterids</taxon>
        <taxon>campanulids</taxon>
        <taxon>Asterales</taxon>
        <taxon>Asteraceae</taxon>
        <taxon>Asteroideae</taxon>
        <taxon>Anthemideae</taxon>
        <taxon>Artemisiinae</taxon>
        <taxon>Artemisia</taxon>
    </lineage>
</organism>
<protein>
    <submittedName>
        <fullName evidence="2">Pentatricopeptide repeat (PPR) superfamily protein</fullName>
    </submittedName>
</protein>
<dbReference type="GO" id="GO:0003723">
    <property type="term" value="F:RNA binding"/>
    <property type="evidence" value="ECO:0007669"/>
    <property type="project" value="InterPro"/>
</dbReference>
<dbReference type="PANTHER" id="PTHR47926">
    <property type="entry name" value="PENTATRICOPEPTIDE REPEAT-CONTAINING PROTEIN"/>
    <property type="match status" value="1"/>
</dbReference>
<dbReference type="InterPro" id="IPR046960">
    <property type="entry name" value="PPR_At4g14850-like_plant"/>
</dbReference>
<dbReference type="InterPro" id="IPR002885">
    <property type="entry name" value="PPR_rpt"/>
</dbReference>
<sequence>MKSLNLLYKNSRSLSSVINSYHYYYTTTTAAAAAFQNPTPIPNNAPFHQNPNFRVYRNESQDPRNYNNTYQNTLYEQQPINVSTIEELDALCKERKLNEAVELLGLLERNGVCVDVGRYFFLMDQCGEAHALEQAKRVAKSVMGSYSYSSDVSVCNKVLEINGHGEDAIDIFTEFKKIGLKPDGQMFYGVFTACSVVGDVKEGLLHFESMSKDYGIVPSMEHYRSVVDMLGSVGYLNEALEFIEKMPMVPGVEVWETLMKQCRVYGETELGDRC</sequence>
<proteinExistence type="predicted"/>
<keyword evidence="3" id="KW-1185">Reference proteome</keyword>
<dbReference type="STRING" id="35608.A0A2U1KBJ5"/>
<dbReference type="PANTHER" id="PTHR47926:SF388">
    <property type="entry name" value="DYW DOMAIN-CONTAINING PROTEIN"/>
    <property type="match status" value="1"/>
</dbReference>
<comment type="caution">
    <text evidence="2">The sequence shown here is derived from an EMBL/GenBank/DDBJ whole genome shotgun (WGS) entry which is preliminary data.</text>
</comment>
<dbReference type="Pfam" id="PF01535">
    <property type="entry name" value="PPR"/>
    <property type="match status" value="2"/>
</dbReference>
<keyword evidence="1" id="KW-0677">Repeat</keyword>
<dbReference type="OrthoDB" id="1932290at2759"/>
<dbReference type="Gene3D" id="1.25.40.10">
    <property type="entry name" value="Tetratricopeptide repeat domain"/>
    <property type="match status" value="2"/>
</dbReference>
<accession>A0A2U1KBJ5</accession>
<dbReference type="NCBIfam" id="TIGR00756">
    <property type="entry name" value="PPR"/>
    <property type="match status" value="1"/>
</dbReference>
<dbReference type="GO" id="GO:0009451">
    <property type="term" value="P:RNA modification"/>
    <property type="evidence" value="ECO:0007669"/>
    <property type="project" value="InterPro"/>
</dbReference>
<dbReference type="InterPro" id="IPR011990">
    <property type="entry name" value="TPR-like_helical_dom_sf"/>
</dbReference>
<evidence type="ECO:0000256" key="1">
    <source>
        <dbReference type="ARBA" id="ARBA00022737"/>
    </source>
</evidence>
<reference evidence="2 3" key="1">
    <citation type="journal article" date="2018" name="Mol. Plant">
        <title>The genome of Artemisia annua provides insight into the evolution of Asteraceae family and artemisinin biosynthesis.</title>
        <authorList>
            <person name="Shen Q."/>
            <person name="Zhang L."/>
            <person name="Liao Z."/>
            <person name="Wang S."/>
            <person name="Yan T."/>
            <person name="Shi P."/>
            <person name="Liu M."/>
            <person name="Fu X."/>
            <person name="Pan Q."/>
            <person name="Wang Y."/>
            <person name="Lv Z."/>
            <person name="Lu X."/>
            <person name="Zhang F."/>
            <person name="Jiang W."/>
            <person name="Ma Y."/>
            <person name="Chen M."/>
            <person name="Hao X."/>
            <person name="Li L."/>
            <person name="Tang Y."/>
            <person name="Lv G."/>
            <person name="Zhou Y."/>
            <person name="Sun X."/>
            <person name="Brodelius P.E."/>
            <person name="Rose J.K.C."/>
            <person name="Tang K."/>
        </authorList>
    </citation>
    <scope>NUCLEOTIDE SEQUENCE [LARGE SCALE GENOMIC DNA]</scope>
    <source>
        <strain evidence="3">cv. Huhao1</strain>
        <tissue evidence="2">Leaf</tissue>
    </source>
</reference>
<dbReference type="AlphaFoldDB" id="A0A2U1KBJ5"/>
<evidence type="ECO:0000313" key="2">
    <source>
        <dbReference type="EMBL" id="PWA34140.1"/>
    </source>
</evidence>
<gene>
    <name evidence="2" type="ORF">CTI12_AA616700</name>
</gene>
<dbReference type="EMBL" id="PKPP01023670">
    <property type="protein sequence ID" value="PWA34140.1"/>
    <property type="molecule type" value="Genomic_DNA"/>
</dbReference>